<proteinExistence type="predicted"/>
<dbReference type="AlphaFoldDB" id="A0A2Z4GBE1"/>
<dbReference type="KEGG" id="als:DJ013_09320"/>
<keyword evidence="2" id="KW-1185">Reference proteome</keyword>
<reference evidence="1 2" key="1">
    <citation type="submission" date="2018-05" db="EMBL/GenBank/DDBJ databases">
        <title>Complete genome sequence of Arcticibacterium luteifluviistationis SM1504T, a cytophagaceae bacterium isolated from Arctic surface seawater.</title>
        <authorList>
            <person name="Li Y."/>
            <person name="Qin Q.-L."/>
        </authorList>
    </citation>
    <scope>NUCLEOTIDE SEQUENCE [LARGE SCALE GENOMIC DNA]</scope>
    <source>
        <strain evidence="1 2">SM1504</strain>
    </source>
</reference>
<dbReference type="RefSeq" id="WP_111371548.1">
    <property type="nucleotide sequence ID" value="NZ_CP029480.1"/>
</dbReference>
<protein>
    <submittedName>
        <fullName evidence="1">Uncharacterized protein</fullName>
    </submittedName>
</protein>
<gene>
    <name evidence="1" type="ORF">DJ013_09320</name>
</gene>
<dbReference type="EMBL" id="CP029480">
    <property type="protein sequence ID" value="AWV98360.1"/>
    <property type="molecule type" value="Genomic_DNA"/>
</dbReference>
<evidence type="ECO:0000313" key="1">
    <source>
        <dbReference type="EMBL" id="AWV98360.1"/>
    </source>
</evidence>
<name>A0A2Z4GBE1_9BACT</name>
<organism evidence="1 2">
    <name type="scientific">Arcticibacterium luteifluviistationis</name>
    <dbReference type="NCBI Taxonomy" id="1784714"/>
    <lineage>
        <taxon>Bacteria</taxon>
        <taxon>Pseudomonadati</taxon>
        <taxon>Bacteroidota</taxon>
        <taxon>Cytophagia</taxon>
        <taxon>Cytophagales</taxon>
        <taxon>Leadbetterellaceae</taxon>
        <taxon>Arcticibacterium</taxon>
    </lineage>
</organism>
<sequence>MDTNLISHIEQFQNHYLIISGIYSNKTLSILDGNLNQVKEYKFENIQIWGADFHHIESTKILISVYTTHTTELKNWKYQGFNTHWFEIEINHNQFSFTKLTIWEKSDIRRILSYEYNNSLNWVALRDLNYQHQREKTGKKSVINFETQTNQKSIPELKTSILVTKYLDLNADILVHNDELYLSAISLGAPYKCNLFKFNFENDTTLIQNFDVPLYKWHHYLSNKLVIKNNQIFAYYWTTSHEPPSPKYKFEIYKTGNLNSSVISKETERLIESEFTHAIIWNNPDILAYRKDNESNRKYFSEIDSNGFAVNERHIEDWFPIHFGYDSDMICLDKEMRNVKLIKSKS</sequence>
<evidence type="ECO:0000313" key="2">
    <source>
        <dbReference type="Proteomes" id="UP000249873"/>
    </source>
</evidence>
<dbReference type="Proteomes" id="UP000249873">
    <property type="component" value="Chromosome"/>
</dbReference>
<accession>A0A2Z4GBE1</accession>